<name>A0A0F9CJ19_9ZZZZ</name>
<gene>
    <name evidence="1" type="ORF">LCGC14_2660250</name>
</gene>
<protein>
    <submittedName>
        <fullName evidence="1">Uncharacterized protein</fullName>
    </submittedName>
</protein>
<feature type="non-terminal residue" evidence="1">
    <location>
        <position position="60"/>
    </location>
</feature>
<sequence length="60" mass="7337">MNTKYDFHKLPENKQEYETWMKKLAQQELESNKSDVVTCICGLLYEIKYLYRCYFCGVWL</sequence>
<evidence type="ECO:0000313" key="1">
    <source>
        <dbReference type="EMBL" id="KKK96691.1"/>
    </source>
</evidence>
<reference evidence="1" key="1">
    <citation type="journal article" date="2015" name="Nature">
        <title>Complex archaea that bridge the gap between prokaryotes and eukaryotes.</title>
        <authorList>
            <person name="Spang A."/>
            <person name="Saw J.H."/>
            <person name="Jorgensen S.L."/>
            <person name="Zaremba-Niedzwiedzka K."/>
            <person name="Martijn J."/>
            <person name="Lind A.E."/>
            <person name="van Eijk R."/>
            <person name="Schleper C."/>
            <person name="Guy L."/>
            <person name="Ettema T.J."/>
        </authorList>
    </citation>
    <scope>NUCLEOTIDE SEQUENCE</scope>
</reference>
<comment type="caution">
    <text evidence="1">The sequence shown here is derived from an EMBL/GenBank/DDBJ whole genome shotgun (WGS) entry which is preliminary data.</text>
</comment>
<dbReference type="EMBL" id="LAZR01046369">
    <property type="protein sequence ID" value="KKK96691.1"/>
    <property type="molecule type" value="Genomic_DNA"/>
</dbReference>
<organism evidence="1">
    <name type="scientific">marine sediment metagenome</name>
    <dbReference type="NCBI Taxonomy" id="412755"/>
    <lineage>
        <taxon>unclassified sequences</taxon>
        <taxon>metagenomes</taxon>
        <taxon>ecological metagenomes</taxon>
    </lineage>
</organism>
<dbReference type="AlphaFoldDB" id="A0A0F9CJ19"/>
<accession>A0A0F9CJ19</accession>
<proteinExistence type="predicted"/>